<dbReference type="EMBL" id="JBICBM010000015">
    <property type="protein sequence ID" value="MFF9885702.1"/>
    <property type="molecule type" value="Genomic_DNA"/>
</dbReference>
<gene>
    <name evidence="1" type="ORF">ACF1HC_29530</name>
</gene>
<keyword evidence="2" id="KW-1185">Reference proteome</keyword>
<reference evidence="1 2" key="1">
    <citation type="submission" date="2024-10" db="EMBL/GenBank/DDBJ databases">
        <title>The Natural Products Discovery Center: Release of the First 8490 Sequenced Strains for Exploring Actinobacteria Biosynthetic Diversity.</title>
        <authorList>
            <person name="Kalkreuter E."/>
            <person name="Kautsar S.A."/>
            <person name="Yang D."/>
            <person name="Bader C.D."/>
            <person name="Teijaro C.N."/>
            <person name="Fluegel L."/>
            <person name="Davis C.M."/>
            <person name="Simpson J.R."/>
            <person name="Lauterbach L."/>
            <person name="Steele A.D."/>
            <person name="Gui C."/>
            <person name="Meng S."/>
            <person name="Li G."/>
            <person name="Viehrig K."/>
            <person name="Ye F."/>
            <person name="Su P."/>
            <person name="Kiefer A.F."/>
            <person name="Nichols A."/>
            <person name="Cepeda A.J."/>
            <person name="Yan W."/>
            <person name="Fan B."/>
            <person name="Jiang Y."/>
            <person name="Adhikari A."/>
            <person name="Zheng C.-J."/>
            <person name="Schuster L."/>
            <person name="Cowan T.M."/>
            <person name="Smanski M.J."/>
            <person name="Chevrette M.G."/>
            <person name="De Carvalho L.P.S."/>
            <person name="Shen B."/>
        </authorList>
    </citation>
    <scope>NUCLEOTIDE SEQUENCE [LARGE SCALE GENOMIC DNA]</scope>
    <source>
        <strain evidence="1 2">NPDC013366</strain>
    </source>
</reference>
<sequence>MSVDELVTWDHIYDAVKEASLHTMQDVLHHAGGAATVQGAISPEQYAALTGFLLS</sequence>
<evidence type="ECO:0000313" key="1">
    <source>
        <dbReference type="EMBL" id="MFF9885702.1"/>
    </source>
</evidence>
<proteinExistence type="predicted"/>
<organism evidence="1 2">
    <name type="scientific">Streptomyces eurythermus</name>
    <dbReference type="NCBI Taxonomy" id="42237"/>
    <lineage>
        <taxon>Bacteria</taxon>
        <taxon>Bacillati</taxon>
        <taxon>Actinomycetota</taxon>
        <taxon>Actinomycetes</taxon>
        <taxon>Kitasatosporales</taxon>
        <taxon>Streptomycetaceae</taxon>
        <taxon>Streptomyces</taxon>
    </lineage>
</organism>
<dbReference type="RefSeq" id="WP_157855591.1">
    <property type="nucleotide sequence ID" value="NZ_JBFACJ010000024.1"/>
</dbReference>
<protein>
    <submittedName>
        <fullName evidence="1">Uncharacterized protein</fullName>
    </submittedName>
</protein>
<evidence type="ECO:0000313" key="2">
    <source>
        <dbReference type="Proteomes" id="UP001603418"/>
    </source>
</evidence>
<dbReference type="Proteomes" id="UP001603418">
    <property type="component" value="Unassembled WGS sequence"/>
</dbReference>
<name>A0ABW6Z3J1_9ACTN</name>
<accession>A0ABW6Z3J1</accession>
<comment type="caution">
    <text evidence="1">The sequence shown here is derived from an EMBL/GenBank/DDBJ whole genome shotgun (WGS) entry which is preliminary data.</text>
</comment>